<dbReference type="GO" id="GO:0051787">
    <property type="term" value="F:misfolded protein binding"/>
    <property type="evidence" value="ECO:0007669"/>
    <property type="project" value="TreeGrafter"/>
</dbReference>
<keyword evidence="2" id="KW-1133">Transmembrane helix</keyword>
<dbReference type="GO" id="GO:0051087">
    <property type="term" value="F:protein-folding chaperone binding"/>
    <property type="evidence" value="ECO:0007669"/>
    <property type="project" value="TreeGrafter"/>
</dbReference>
<dbReference type="VEuPathDB" id="MicrosporidiaDB:EDEG_03156"/>
<keyword evidence="2" id="KW-0472">Membrane</keyword>
<dbReference type="OrthoDB" id="110024at2759"/>
<feature type="transmembrane region" description="Helical" evidence="2">
    <location>
        <begin position="305"/>
        <end position="331"/>
    </location>
</feature>
<dbReference type="SUPFAM" id="SSF46565">
    <property type="entry name" value="Chaperone J-domain"/>
    <property type="match status" value="1"/>
</dbReference>
<dbReference type="Pfam" id="PF00226">
    <property type="entry name" value="DnaJ"/>
    <property type="match status" value="1"/>
</dbReference>
<keyword evidence="5" id="KW-1185">Reference proteome</keyword>
<proteinExistence type="predicted"/>
<name>J9D4D4_EDHAE</name>
<feature type="domain" description="J" evidence="3">
    <location>
        <begin position="14"/>
        <end position="76"/>
    </location>
</feature>
<feature type="transmembrane region" description="Helical" evidence="2">
    <location>
        <begin position="258"/>
        <end position="276"/>
    </location>
</feature>
<dbReference type="GO" id="GO:0036503">
    <property type="term" value="P:ERAD pathway"/>
    <property type="evidence" value="ECO:0007669"/>
    <property type="project" value="TreeGrafter"/>
</dbReference>
<dbReference type="InterPro" id="IPR051948">
    <property type="entry name" value="Hsp70_co-chaperone_J-domain"/>
</dbReference>
<dbReference type="InParanoid" id="J9D4D4"/>
<protein>
    <recommendedName>
        <fullName evidence="3">J domain-containing protein</fullName>
    </recommendedName>
</protein>
<evidence type="ECO:0000259" key="3">
    <source>
        <dbReference type="PROSITE" id="PS50076"/>
    </source>
</evidence>
<keyword evidence="1" id="KW-0143">Chaperone</keyword>
<dbReference type="Gene3D" id="1.10.287.110">
    <property type="entry name" value="DnaJ domain"/>
    <property type="match status" value="1"/>
</dbReference>
<dbReference type="InterPro" id="IPR036869">
    <property type="entry name" value="J_dom_sf"/>
</dbReference>
<gene>
    <name evidence="4" type="ORF">EDEG_03156</name>
</gene>
<dbReference type="STRING" id="1003232.J9D4D4"/>
<dbReference type="PANTHER" id="PTHR44360">
    <property type="entry name" value="DNAJ HOMOLOG SUBFAMILY B MEMBER 9"/>
    <property type="match status" value="1"/>
</dbReference>
<organism evidence="4 5">
    <name type="scientific">Edhazardia aedis (strain USNM 41457)</name>
    <name type="common">Microsporidian parasite</name>
    <dbReference type="NCBI Taxonomy" id="1003232"/>
    <lineage>
        <taxon>Eukaryota</taxon>
        <taxon>Fungi</taxon>
        <taxon>Fungi incertae sedis</taxon>
        <taxon>Microsporidia</taxon>
        <taxon>Edhazardia</taxon>
    </lineage>
</organism>
<reference evidence="5" key="2">
    <citation type="submission" date="2015-07" db="EMBL/GenBank/DDBJ databases">
        <title>Contrasting host-pathogen interactions and genome evolution in two generalist and specialist microsporidian pathogens of mosquitoes.</title>
        <authorList>
            <consortium name="The Broad Institute Genomics Platform"/>
            <consortium name="The Broad Institute Genome Sequencing Center for Infectious Disease"/>
            <person name="Cuomo C.A."/>
            <person name="Sanscrainte N.D."/>
            <person name="Goldberg J.M."/>
            <person name="Heiman D."/>
            <person name="Young S."/>
            <person name="Zeng Q."/>
            <person name="Becnel J.J."/>
            <person name="Birren B.W."/>
        </authorList>
    </citation>
    <scope>NUCLEOTIDE SEQUENCE [LARGE SCALE GENOMIC DNA]</scope>
    <source>
        <strain evidence="5">USNM 41457</strain>
    </source>
</reference>
<evidence type="ECO:0000256" key="1">
    <source>
        <dbReference type="ARBA" id="ARBA00023186"/>
    </source>
</evidence>
<comment type="caution">
    <text evidence="4">The sequence shown here is derived from an EMBL/GenBank/DDBJ whole genome shotgun (WGS) entry which is preliminary data.</text>
</comment>
<dbReference type="SMART" id="SM00271">
    <property type="entry name" value="DnaJ"/>
    <property type="match status" value="1"/>
</dbReference>
<evidence type="ECO:0000313" key="4">
    <source>
        <dbReference type="EMBL" id="EJW02414.1"/>
    </source>
</evidence>
<sequence length="375" mass="43698">MRSNMTSKKQSKGSLHDIMKIHSDFTDKQLEKQYYKLCMKYHPDRQKNGSEKYYEICNAYVFLKDKYNRNLYKNFGKWAYKMRSDPAKLYLFGRLLNKTNLIFIKIFILILLALFYSVPVVFTIKSFYMDVPLLFVLQVLVFAASILLCNILIYTIILIKNEIRTYIGYCLISFQVFLRIALINILSILLMLKFDFKIDIGPRYLMLPVYIFTIIVFIEELIALLMSGGLTKIYILKSLFTISTVCISTTIVGLMNLGVFYCVFIISCLACAYVLFVRNDIRLFGRITFASCLFLYSMGCLKSGLFFITFALKTGLVLAIIVTTLAAYLIILKSRDFIPKSNYFKYHCLEQKYDVFHDHVCININLLQNCEIFEV</sequence>
<evidence type="ECO:0000313" key="5">
    <source>
        <dbReference type="Proteomes" id="UP000003163"/>
    </source>
</evidence>
<dbReference type="GO" id="GO:0005783">
    <property type="term" value="C:endoplasmic reticulum"/>
    <property type="evidence" value="ECO:0007669"/>
    <property type="project" value="TreeGrafter"/>
</dbReference>
<dbReference type="PROSITE" id="PS50076">
    <property type="entry name" value="DNAJ_2"/>
    <property type="match status" value="1"/>
</dbReference>
<dbReference type="CDD" id="cd06257">
    <property type="entry name" value="DnaJ"/>
    <property type="match status" value="1"/>
</dbReference>
<evidence type="ECO:0000256" key="2">
    <source>
        <dbReference type="SAM" id="Phobius"/>
    </source>
</evidence>
<reference evidence="4 5" key="1">
    <citation type="submission" date="2011-08" db="EMBL/GenBank/DDBJ databases">
        <authorList>
            <person name="Liu Z.J."/>
            <person name="Shi F.L."/>
            <person name="Lu J.Q."/>
            <person name="Li M."/>
            <person name="Wang Z.L."/>
        </authorList>
    </citation>
    <scope>NUCLEOTIDE SEQUENCE [LARGE SCALE GENOMIC DNA]</scope>
    <source>
        <strain evidence="4 5">USNM 41457</strain>
    </source>
</reference>
<keyword evidence="2" id="KW-0812">Transmembrane</keyword>
<dbReference type="EMBL" id="AFBI03000072">
    <property type="protein sequence ID" value="EJW02414.1"/>
    <property type="molecule type" value="Genomic_DNA"/>
</dbReference>
<feature type="transmembrane region" description="Helical" evidence="2">
    <location>
        <begin position="204"/>
        <end position="226"/>
    </location>
</feature>
<dbReference type="OMA" id="CISTTIV"/>
<feature type="transmembrane region" description="Helical" evidence="2">
    <location>
        <begin position="102"/>
        <end position="122"/>
    </location>
</feature>
<dbReference type="Proteomes" id="UP000003163">
    <property type="component" value="Unassembled WGS sequence"/>
</dbReference>
<dbReference type="AlphaFoldDB" id="J9D4D4"/>
<dbReference type="InterPro" id="IPR001623">
    <property type="entry name" value="DnaJ_domain"/>
</dbReference>
<accession>J9D4D4</accession>
<feature type="transmembrane region" description="Helical" evidence="2">
    <location>
        <begin position="166"/>
        <end position="192"/>
    </location>
</feature>
<dbReference type="PANTHER" id="PTHR44360:SF1">
    <property type="entry name" value="DNAJ HOMOLOG SUBFAMILY B MEMBER 9"/>
    <property type="match status" value="1"/>
</dbReference>
<feature type="transmembrane region" description="Helical" evidence="2">
    <location>
        <begin position="233"/>
        <end position="252"/>
    </location>
</feature>
<feature type="transmembrane region" description="Helical" evidence="2">
    <location>
        <begin position="134"/>
        <end position="159"/>
    </location>
</feature>
<dbReference type="HOGENOM" id="CLU_737757_0_0_1"/>